<comment type="caution">
    <text evidence="2">The sequence shown here is derived from an EMBL/GenBank/DDBJ whole genome shotgun (WGS) entry which is preliminary data.</text>
</comment>
<dbReference type="Proteomes" id="UP001485043">
    <property type="component" value="Unassembled WGS sequence"/>
</dbReference>
<evidence type="ECO:0000256" key="1">
    <source>
        <dbReference type="SAM" id="MobiDB-lite"/>
    </source>
</evidence>
<sequence>MGKSAPLSANTEPTDPHSVSTNAHNANSGNPVSEQQPDKLADLKPHQILQALLPRLQLGALAWCASANQLQTIEHVLASLGACNEKQASGKGIGGTSIQTLASLQLVEIMAEPMTASWEETASEPRPASASDEGAGQLYHAPGTLPSGLGENHKPSPRGIACWANAIQLNLKTVADQERRMEISSGLGLLSISALHAVPANIQLFDSSWILRAAPGRLKIAEPGKKFQLTQAAPVASISIKLAGASILIDGNIQGVQLQLSEAAVLGAAMLQQAWGRVRPTESESGISEGTAGGPAVGRKGCITANLELQGPGVSRTISILACLAWHPATSYSQVSMREASVSIEGGQRCEISSIIWRYAGARSVQHLLWCGSRDQLQELEVASIKLSLCAPDGLNLLDSPCRCLPAAGLLQDLQTPFPIEAAMFIVPQMNDGPKASLWKLSWQLHKSSAAQSYSSLLAALYINPCLPRLHLQEMLPGDVHMPGQDALAPAVGLRLCAQAADASLLLPQGLNLAPEPRNGGRPACIFHYKAFQATAKHAQVCGF</sequence>
<accession>A0AAW1SU47</accession>
<dbReference type="EMBL" id="JALJOV010001024">
    <property type="protein sequence ID" value="KAK9856129.1"/>
    <property type="molecule type" value="Genomic_DNA"/>
</dbReference>
<proteinExistence type="predicted"/>
<protein>
    <submittedName>
        <fullName evidence="2">Uncharacterized protein</fullName>
    </submittedName>
</protein>
<name>A0AAW1SU47_9CHLO</name>
<dbReference type="AlphaFoldDB" id="A0AAW1SU47"/>
<evidence type="ECO:0000313" key="3">
    <source>
        <dbReference type="Proteomes" id="UP001485043"/>
    </source>
</evidence>
<evidence type="ECO:0000313" key="2">
    <source>
        <dbReference type="EMBL" id="KAK9856129.1"/>
    </source>
</evidence>
<organism evidence="2 3">
    <name type="scientific">Apatococcus fuscideae</name>
    <dbReference type="NCBI Taxonomy" id="2026836"/>
    <lineage>
        <taxon>Eukaryota</taxon>
        <taxon>Viridiplantae</taxon>
        <taxon>Chlorophyta</taxon>
        <taxon>core chlorophytes</taxon>
        <taxon>Trebouxiophyceae</taxon>
        <taxon>Chlorellales</taxon>
        <taxon>Chlorellaceae</taxon>
        <taxon>Apatococcus</taxon>
    </lineage>
</organism>
<keyword evidence="3" id="KW-1185">Reference proteome</keyword>
<reference evidence="2 3" key="1">
    <citation type="journal article" date="2024" name="Nat. Commun.">
        <title>Phylogenomics reveals the evolutionary origins of lichenization in chlorophyte algae.</title>
        <authorList>
            <person name="Puginier C."/>
            <person name="Libourel C."/>
            <person name="Otte J."/>
            <person name="Skaloud P."/>
            <person name="Haon M."/>
            <person name="Grisel S."/>
            <person name="Petersen M."/>
            <person name="Berrin J.G."/>
            <person name="Delaux P.M."/>
            <person name="Dal Grande F."/>
            <person name="Keller J."/>
        </authorList>
    </citation>
    <scope>NUCLEOTIDE SEQUENCE [LARGE SCALE GENOMIC DNA]</scope>
    <source>
        <strain evidence="2 3">SAG 2523</strain>
    </source>
</reference>
<feature type="compositionally biased region" description="Polar residues" evidence="1">
    <location>
        <begin position="7"/>
        <end position="35"/>
    </location>
</feature>
<feature type="region of interest" description="Disordered" evidence="1">
    <location>
        <begin position="119"/>
        <end position="152"/>
    </location>
</feature>
<gene>
    <name evidence="2" type="ORF">WJX84_007481</name>
</gene>
<feature type="region of interest" description="Disordered" evidence="1">
    <location>
        <begin position="1"/>
        <end position="37"/>
    </location>
</feature>